<dbReference type="Pfam" id="PF06013">
    <property type="entry name" value="WXG100"/>
    <property type="match status" value="1"/>
</dbReference>
<reference evidence="2 3" key="1">
    <citation type="submission" date="2019-07" db="EMBL/GenBank/DDBJ databases">
        <title>Whole genome shotgun sequence of Nocardia ninae NBRC 108245.</title>
        <authorList>
            <person name="Hosoyama A."/>
            <person name="Uohara A."/>
            <person name="Ohji S."/>
            <person name="Ichikawa N."/>
        </authorList>
    </citation>
    <scope>NUCLEOTIDE SEQUENCE [LARGE SCALE GENOMIC DNA]</scope>
    <source>
        <strain evidence="2 3">NBRC 108245</strain>
    </source>
</reference>
<evidence type="ECO:0000313" key="2">
    <source>
        <dbReference type="EMBL" id="GEM38216.1"/>
    </source>
</evidence>
<evidence type="ECO:0000313" key="3">
    <source>
        <dbReference type="Proteomes" id="UP000321424"/>
    </source>
</evidence>
<comment type="caution">
    <text evidence="2">The sequence shown here is derived from an EMBL/GenBank/DDBJ whole genome shotgun (WGS) entry which is preliminary data.</text>
</comment>
<proteinExistence type="inferred from homology"/>
<accession>A0A511MEE9</accession>
<dbReference type="SUPFAM" id="SSF140453">
    <property type="entry name" value="EsxAB dimer-like"/>
    <property type="match status" value="1"/>
</dbReference>
<gene>
    <name evidence="2" type="ORF">NN4_27350</name>
</gene>
<dbReference type="NCBIfam" id="TIGR03930">
    <property type="entry name" value="WXG100_ESAT6"/>
    <property type="match status" value="1"/>
</dbReference>
<dbReference type="OrthoDB" id="3787781at2"/>
<keyword evidence="3" id="KW-1185">Reference proteome</keyword>
<dbReference type="RefSeq" id="WP_147130274.1">
    <property type="nucleotide sequence ID" value="NZ_BJXA01000014.1"/>
</dbReference>
<dbReference type="Gene3D" id="1.10.287.1060">
    <property type="entry name" value="ESAT-6-like"/>
    <property type="match status" value="1"/>
</dbReference>
<organism evidence="2 3">
    <name type="scientific">Nocardia ninae NBRC 108245</name>
    <dbReference type="NCBI Taxonomy" id="1210091"/>
    <lineage>
        <taxon>Bacteria</taxon>
        <taxon>Bacillati</taxon>
        <taxon>Actinomycetota</taxon>
        <taxon>Actinomycetes</taxon>
        <taxon>Mycobacteriales</taxon>
        <taxon>Nocardiaceae</taxon>
        <taxon>Nocardia</taxon>
    </lineage>
</organism>
<sequence>MSELQVEVDRLRETARFISDRAQRIKDGVDKLDGTVGRELLVDGWQGTAASAYDESWVEWKLGAEQIVAALQDSAANLLTAANQYELRDGSFRDAINRAGGQV</sequence>
<name>A0A511MEE9_9NOCA</name>
<dbReference type="EMBL" id="BJXA01000014">
    <property type="protein sequence ID" value="GEM38216.1"/>
    <property type="molecule type" value="Genomic_DNA"/>
</dbReference>
<dbReference type="InterPro" id="IPR010310">
    <property type="entry name" value="T7SS_ESAT-6-like"/>
</dbReference>
<protein>
    <recommendedName>
        <fullName evidence="1">ESAT-6-like protein</fullName>
    </recommendedName>
</protein>
<dbReference type="Proteomes" id="UP000321424">
    <property type="component" value="Unassembled WGS sequence"/>
</dbReference>
<dbReference type="AlphaFoldDB" id="A0A511MEE9"/>
<evidence type="ECO:0000256" key="1">
    <source>
        <dbReference type="RuleBase" id="RU362001"/>
    </source>
</evidence>
<dbReference type="InterPro" id="IPR036689">
    <property type="entry name" value="ESAT-6-like_sf"/>
</dbReference>
<comment type="similarity">
    <text evidence="1">Belongs to the WXG100 family.</text>
</comment>